<sequence>MTTDPTPEPTPPVAEPAPPTAEPTSTSADGSIVDWGERSERWAGVRSETIDLAGTAVHTLWADGPEDGTPQLLIHGLGGSATNWIEVMPGLAERGPVAAPDLPGFGTTELPHPRASRIPANVAFLHAFLRKLGWSRAVVHGNSMGGMLAVLLADRAPERVERLVLASPALPTARAKMYKIHPATLLRFVPFLVPGVGSLAVRAMQAQLSPEREWEQTAKFLHGDPERVPPELQAIGLENLAAGRDDAWRREGLVGAAESLVSAMLRSRELVQAVEEIHVPTMVVWGDADRLVGRAVIDALEQRRPDWQLTSLPAVGHVPMAEAPSEYLDAVRRFLDAG</sequence>
<evidence type="ECO:0000313" key="3">
    <source>
        <dbReference type="EMBL" id="GGI08755.1"/>
    </source>
</evidence>
<organism evidence="3 4">
    <name type="scientific">Egicoccus halophilus</name>
    <dbReference type="NCBI Taxonomy" id="1670830"/>
    <lineage>
        <taxon>Bacteria</taxon>
        <taxon>Bacillati</taxon>
        <taxon>Actinomycetota</taxon>
        <taxon>Nitriliruptoria</taxon>
        <taxon>Egicoccales</taxon>
        <taxon>Egicoccaceae</taxon>
        <taxon>Egicoccus</taxon>
    </lineage>
</organism>
<dbReference type="PANTHER" id="PTHR46438:SF11">
    <property type="entry name" value="LIPASE-RELATED"/>
    <property type="match status" value="1"/>
</dbReference>
<feature type="region of interest" description="Disordered" evidence="1">
    <location>
        <begin position="1"/>
        <end position="34"/>
    </location>
</feature>
<evidence type="ECO:0000313" key="4">
    <source>
        <dbReference type="Proteomes" id="UP000650511"/>
    </source>
</evidence>
<reference evidence="3" key="1">
    <citation type="journal article" date="2014" name="Int. J. Syst. Evol. Microbiol.">
        <title>Complete genome sequence of Corynebacterium casei LMG S-19264T (=DSM 44701T), isolated from a smear-ripened cheese.</title>
        <authorList>
            <consortium name="US DOE Joint Genome Institute (JGI-PGF)"/>
            <person name="Walter F."/>
            <person name="Albersmeier A."/>
            <person name="Kalinowski J."/>
            <person name="Ruckert C."/>
        </authorList>
    </citation>
    <scope>NUCLEOTIDE SEQUENCE</scope>
    <source>
        <strain evidence="3">CGMCC 1.14988</strain>
    </source>
</reference>
<gene>
    <name evidence="3" type="ORF">GCM10011354_30670</name>
</gene>
<name>A0A8J3AGV3_9ACTN</name>
<feature type="compositionally biased region" description="Pro residues" evidence="1">
    <location>
        <begin position="1"/>
        <end position="21"/>
    </location>
</feature>
<dbReference type="Proteomes" id="UP000650511">
    <property type="component" value="Unassembled WGS sequence"/>
</dbReference>
<evidence type="ECO:0000256" key="1">
    <source>
        <dbReference type="SAM" id="MobiDB-lite"/>
    </source>
</evidence>
<accession>A0A8J3AGV3</accession>
<dbReference type="GO" id="GO:0016787">
    <property type="term" value="F:hydrolase activity"/>
    <property type="evidence" value="ECO:0007669"/>
    <property type="project" value="UniProtKB-KW"/>
</dbReference>
<keyword evidence="4" id="KW-1185">Reference proteome</keyword>
<dbReference type="InterPro" id="IPR029058">
    <property type="entry name" value="AB_hydrolase_fold"/>
</dbReference>
<dbReference type="OrthoDB" id="5495375at2"/>
<reference evidence="3" key="2">
    <citation type="submission" date="2020-09" db="EMBL/GenBank/DDBJ databases">
        <authorList>
            <person name="Sun Q."/>
            <person name="Zhou Y."/>
        </authorList>
    </citation>
    <scope>NUCLEOTIDE SEQUENCE</scope>
    <source>
        <strain evidence="3">CGMCC 1.14988</strain>
    </source>
</reference>
<feature type="domain" description="AB hydrolase-1" evidence="2">
    <location>
        <begin position="72"/>
        <end position="323"/>
    </location>
</feature>
<dbReference type="PANTHER" id="PTHR46438">
    <property type="entry name" value="ALPHA/BETA-HYDROLASES SUPERFAMILY PROTEIN"/>
    <property type="match status" value="1"/>
</dbReference>
<dbReference type="AlphaFoldDB" id="A0A8J3AGV3"/>
<comment type="caution">
    <text evidence="3">The sequence shown here is derived from an EMBL/GenBank/DDBJ whole genome shotgun (WGS) entry which is preliminary data.</text>
</comment>
<dbReference type="RefSeq" id="WP_130648818.1">
    <property type="nucleotide sequence ID" value="NZ_BMHA01000013.1"/>
</dbReference>
<keyword evidence="3" id="KW-0378">Hydrolase</keyword>
<evidence type="ECO:0000259" key="2">
    <source>
        <dbReference type="Pfam" id="PF00561"/>
    </source>
</evidence>
<dbReference type="InterPro" id="IPR000073">
    <property type="entry name" value="AB_hydrolase_1"/>
</dbReference>
<protein>
    <submittedName>
        <fullName evidence="3">Alpha/beta hydrolase</fullName>
    </submittedName>
</protein>
<dbReference type="Gene3D" id="3.40.50.1820">
    <property type="entry name" value="alpha/beta hydrolase"/>
    <property type="match status" value="1"/>
</dbReference>
<dbReference type="Pfam" id="PF00561">
    <property type="entry name" value="Abhydrolase_1"/>
    <property type="match status" value="1"/>
</dbReference>
<dbReference type="EMBL" id="BMHA01000013">
    <property type="protein sequence ID" value="GGI08755.1"/>
    <property type="molecule type" value="Genomic_DNA"/>
</dbReference>
<proteinExistence type="predicted"/>
<dbReference type="PRINTS" id="PR00111">
    <property type="entry name" value="ABHYDROLASE"/>
</dbReference>
<dbReference type="SUPFAM" id="SSF53474">
    <property type="entry name" value="alpha/beta-Hydrolases"/>
    <property type="match status" value="1"/>
</dbReference>